<dbReference type="InterPro" id="IPR012938">
    <property type="entry name" value="Glc/Sorbosone_DH"/>
</dbReference>
<evidence type="ECO:0000313" key="6">
    <source>
        <dbReference type="Proteomes" id="UP000324974"/>
    </source>
</evidence>
<dbReference type="AlphaFoldDB" id="A0A5C1A3R2"/>
<gene>
    <name evidence="5" type="ORF">PX52LOC_00084</name>
</gene>
<keyword evidence="6" id="KW-1185">Reference proteome</keyword>
<keyword evidence="3" id="KW-0325">Glycoprotein</keyword>
<keyword evidence="2" id="KW-0677">Repeat</keyword>
<keyword evidence="1" id="KW-0732">Signal</keyword>
<dbReference type="InterPro" id="IPR028994">
    <property type="entry name" value="Integrin_alpha_N"/>
</dbReference>
<dbReference type="Pfam" id="PF01839">
    <property type="entry name" value="FG-GAP"/>
    <property type="match status" value="1"/>
</dbReference>
<dbReference type="Proteomes" id="UP000324974">
    <property type="component" value="Chromosome"/>
</dbReference>
<dbReference type="KEGG" id="lrs:PX52LOC_00084"/>
<dbReference type="Pfam" id="PF13517">
    <property type="entry name" value="FG-GAP_3"/>
    <property type="match status" value="1"/>
</dbReference>
<dbReference type="InterPro" id="IPR011041">
    <property type="entry name" value="Quinoprot_gluc/sorb_DH_b-prop"/>
</dbReference>
<dbReference type="Gene3D" id="2.130.10.130">
    <property type="entry name" value="Integrin alpha, N-terminal"/>
    <property type="match status" value="2"/>
</dbReference>
<dbReference type="SUPFAM" id="SSF50952">
    <property type="entry name" value="Soluble quinoprotein glucose dehydrogenase"/>
    <property type="match status" value="1"/>
</dbReference>
<evidence type="ECO:0000259" key="4">
    <source>
        <dbReference type="Pfam" id="PF07995"/>
    </source>
</evidence>
<dbReference type="InterPro" id="IPR013517">
    <property type="entry name" value="FG-GAP"/>
</dbReference>
<dbReference type="PANTHER" id="PTHR19328">
    <property type="entry name" value="HEDGEHOG-INTERACTING PROTEIN"/>
    <property type="match status" value="1"/>
</dbReference>
<organism evidence="5 6">
    <name type="scientific">Limnoglobus roseus</name>
    <dbReference type="NCBI Taxonomy" id="2598579"/>
    <lineage>
        <taxon>Bacteria</taxon>
        <taxon>Pseudomonadati</taxon>
        <taxon>Planctomycetota</taxon>
        <taxon>Planctomycetia</taxon>
        <taxon>Gemmatales</taxon>
        <taxon>Gemmataceae</taxon>
        <taxon>Limnoglobus</taxon>
    </lineage>
</organism>
<evidence type="ECO:0000256" key="2">
    <source>
        <dbReference type="ARBA" id="ARBA00022737"/>
    </source>
</evidence>
<proteinExistence type="predicted"/>
<feature type="domain" description="Glucose/Sorbosone dehydrogenase" evidence="4">
    <location>
        <begin position="33"/>
        <end position="368"/>
    </location>
</feature>
<dbReference type="SMART" id="SM00191">
    <property type="entry name" value="Int_alpha"/>
    <property type="match status" value="3"/>
</dbReference>
<dbReference type="SUPFAM" id="SSF69318">
    <property type="entry name" value="Integrin alpha N-terminal domain"/>
    <property type="match status" value="1"/>
</dbReference>
<evidence type="ECO:0000313" key="5">
    <source>
        <dbReference type="EMBL" id="QEL13230.1"/>
    </source>
</evidence>
<sequence>MSRSRLSVLALEDRTTPATLADGFALSVVTSGLTNPTSLVEVPDGRLLVTEQGGALRVVAADGTLIATPALQLSVDSSGERGLLGVALDPAFTTNNFVYLYHTVPAAGSTPVHNEISRYTLSGNTIDPATERVLYDLDPLSTATNHNGGALHFGTDGKLYAAAGENANPANSQSLTTDLGKILRLNPDGSIPADNPTVFADLSGTTAGKYRSVYAVGFRNPFTFGVNSQTGQIFVNDVGQSSFEEVDVLAAGANYGWNATEGDFTQSSFPNFTRPIVSYPHTASGTDGGFAIIGGAFYTPATSTFPAAYAGDYFYGDLVNGWIRSYDVATGTATLLASDITGLNLVDLDVSGDGSLLVLDRGNGGQVLKIQATVPPTLPPTVPPTLPMPVQPITLGSGTSPVVRTINAATGAEVRRIDLSAAGLTPPFTGETRVASGDVTGDGIADIIVGSGPGGLPRVVIFDGGTGVLISSATVFESTFTGGVFVAAGDLDGDGKAEVIVSPDQGGGPRVRVFRDGDASVVLADFFGIDDVNFRGGARVTAGDLTGDGRADLVVAAGFQGGPRVAGFEGASVAAGSPVKMFNDFFAFESTLRNGVFVALGDVNADGKADLIAGGGPGGGPRVLVLSGAALTGNVQTPLANFFAGDVNSRNGVRVSVTDVDGDANDDLVVGTAGGVTGQVLVYQGNGLTATGTPTAFKTYTAFDDTFTGGVFVG</sequence>
<dbReference type="RefSeq" id="WP_168218736.1">
    <property type="nucleotide sequence ID" value="NZ_CP042425.1"/>
</dbReference>
<dbReference type="Gene3D" id="2.120.10.30">
    <property type="entry name" value="TolB, C-terminal domain"/>
    <property type="match status" value="1"/>
</dbReference>
<reference evidence="6" key="1">
    <citation type="submission" date="2019-08" db="EMBL/GenBank/DDBJ databases">
        <title>Limnoglobus roseus gen. nov., sp. nov., a novel freshwater planctomycete with a giant genome from the family Gemmataceae.</title>
        <authorList>
            <person name="Kulichevskaya I.S."/>
            <person name="Naumoff D.G."/>
            <person name="Miroshnikov K."/>
            <person name="Ivanova A."/>
            <person name="Philippov D.A."/>
            <person name="Hakobyan A."/>
            <person name="Rijpstra I.C."/>
            <person name="Sinninghe Damste J.S."/>
            <person name="Liesack W."/>
            <person name="Dedysh S.N."/>
        </authorList>
    </citation>
    <scope>NUCLEOTIDE SEQUENCE [LARGE SCALE GENOMIC DNA]</scope>
    <source>
        <strain evidence="6">PX52</strain>
    </source>
</reference>
<dbReference type="EMBL" id="CP042425">
    <property type="protein sequence ID" value="QEL13230.1"/>
    <property type="molecule type" value="Genomic_DNA"/>
</dbReference>
<name>A0A5C1A3R2_9BACT</name>
<dbReference type="InterPro" id="IPR013519">
    <property type="entry name" value="Int_alpha_beta-p"/>
</dbReference>
<dbReference type="PANTHER" id="PTHR19328:SF75">
    <property type="entry name" value="ALDOSE SUGAR DEHYDROGENASE YLII"/>
    <property type="match status" value="1"/>
</dbReference>
<accession>A0A5C1A3R2</accession>
<evidence type="ECO:0000256" key="3">
    <source>
        <dbReference type="ARBA" id="ARBA00023180"/>
    </source>
</evidence>
<evidence type="ECO:0000256" key="1">
    <source>
        <dbReference type="ARBA" id="ARBA00022729"/>
    </source>
</evidence>
<dbReference type="InterPro" id="IPR011042">
    <property type="entry name" value="6-blade_b-propeller_TolB-like"/>
</dbReference>
<dbReference type="Pfam" id="PF07995">
    <property type="entry name" value="GSDH"/>
    <property type="match status" value="1"/>
</dbReference>
<protein>
    <submittedName>
        <fullName evidence="5">Putative glucose/L-sorbosone dehydrogenase, distantly related to bacterial beta-galactosidase</fullName>
    </submittedName>
</protein>